<accession>A0A376CVM7</accession>
<sequence length="39" mass="4263">MLLVNTHGFTTGDDFHDGIPLKTEDKSENRCDVVVTVTG</sequence>
<evidence type="ECO:0000313" key="2">
    <source>
        <dbReference type="Proteomes" id="UP000254647"/>
    </source>
</evidence>
<gene>
    <name evidence="1" type="ORF">NCTC10767_01089</name>
</gene>
<evidence type="ECO:0000313" key="1">
    <source>
        <dbReference type="EMBL" id="STC76388.1"/>
    </source>
</evidence>
<proteinExistence type="predicted"/>
<dbReference type="AlphaFoldDB" id="A0A376CVM7"/>
<name>A0A376CVM7_ECOLX</name>
<dbReference type="EMBL" id="UFXW01000004">
    <property type="protein sequence ID" value="STC76388.1"/>
    <property type="molecule type" value="Genomic_DNA"/>
</dbReference>
<reference evidence="1 2" key="1">
    <citation type="submission" date="2018-06" db="EMBL/GenBank/DDBJ databases">
        <authorList>
            <consortium name="Pathogen Informatics"/>
            <person name="Doyle S."/>
        </authorList>
    </citation>
    <scope>NUCLEOTIDE SEQUENCE [LARGE SCALE GENOMIC DNA]</scope>
    <source>
        <strain evidence="1 2">NCTC10767</strain>
    </source>
</reference>
<organism evidence="1 2">
    <name type="scientific">Escherichia coli</name>
    <dbReference type="NCBI Taxonomy" id="562"/>
    <lineage>
        <taxon>Bacteria</taxon>
        <taxon>Pseudomonadati</taxon>
        <taxon>Pseudomonadota</taxon>
        <taxon>Gammaproteobacteria</taxon>
        <taxon>Enterobacterales</taxon>
        <taxon>Enterobacteriaceae</taxon>
        <taxon>Escherichia</taxon>
    </lineage>
</organism>
<protein>
    <submittedName>
        <fullName evidence="1">Uncharacterized protein</fullName>
    </submittedName>
</protein>
<dbReference type="Proteomes" id="UP000254647">
    <property type="component" value="Unassembled WGS sequence"/>
</dbReference>